<feature type="region of interest" description="Disordered" evidence="3">
    <location>
        <begin position="1"/>
        <end position="26"/>
    </location>
</feature>
<dbReference type="EMBL" id="LGRX02003144">
    <property type="protein sequence ID" value="KAK3282829.1"/>
    <property type="molecule type" value="Genomic_DNA"/>
</dbReference>
<dbReference type="Gene3D" id="3.10.690.10">
    <property type="entry name" value="Bifunctional nuclease domain"/>
    <property type="match status" value="1"/>
</dbReference>
<evidence type="ECO:0000256" key="1">
    <source>
        <dbReference type="ARBA" id="ARBA00009095"/>
    </source>
</evidence>
<dbReference type="Pfam" id="PF02577">
    <property type="entry name" value="BFN_dom"/>
    <property type="match status" value="1"/>
</dbReference>
<evidence type="ECO:0000256" key="3">
    <source>
        <dbReference type="SAM" id="MobiDB-lite"/>
    </source>
</evidence>
<comment type="caution">
    <text evidence="5">The sequence shown here is derived from an EMBL/GenBank/DDBJ whole genome shotgun (WGS) entry which is preliminary data.</text>
</comment>
<gene>
    <name evidence="5" type="ORF">CYMTET_9454</name>
</gene>
<evidence type="ECO:0000259" key="4">
    <source>
        <dbReference type="PROSITE" id="PS51658"/>
    </source>
</evidence>
<reference evidence="5 6" key="1">
    <citation type="journal article" date="2015" name="Genome Biol. Evol.">
        <title>Comparative Genomics of a Bacterivorous Green Alga Reveals Evolutionary Causalities and Consequences of Phago-Mixotrophic Mode of Nutrition.</title>
        <authorList>
            <person name="Burns J.A."/>
            <person name="Paasch A."/>
            <person name="Narechania A."/>
            <person name="Kim E."/>
        </authorList>
    </citation>
    <scope>NUCLEOTIDE SEQUENCE [LARGE SCALE GENOMIC DNA]</scope>
    <source>
        <strain evidence="5 6">PLY_AMNH</strain>
    </source>
</reference>
<sequence>MWNKTMVSARSGKENSGDSSQPPLNNEPDFLRAAVHNVLRSAQGLVILLKILDGSDRTLQVFVGDMEFASLAKVFHKQHTARPMTYDFMRNSLDAIGCEVTKVHVTEIKNNTFYARVFYVSRIGDLQTEVDVDARPSDALNLALRCQAPIYVHKDVAASSAFVMADSTGVKDHRREPAAKIDFEKIQKRAKRRRDPALELRARMAMAVALERYEDAARFRDEIANTVGNDETARLLLLLEQAIADERFTDAVQIRDKLEELDNEAAEAEE</sequence>
<dbReference type="GO" id="GO:0005634">
    <property type="term" value="C:nucleus"/>
    <property type="evidence" value="ECO:0007669"/>
    <property type="project" value="TreeGrafter"/>
</dbReference>
<name>A0AAE0LFG6_9CHLO</name>
<comment type="function">
    <text evidence="2">Bifunctional nuclease with both RNase and DNase activities. Involved in basal defense response. Participates in abscisic acid-derived callose deposition following infection by a necrotrophic pathogen.</text>
</comment>
<evidence type="ECO:0000313" key="6">
    <source>
        <dbReference type="Proteomes" id="UP001190700"/>
    </source>
</evidence>
<dbReference type="GO" id="GO:0016567">
    <property type="term" value="P:protein ubiquitination"/>
    <property type="evidence" value="ECO:0007669"/>
    <property type="project" value="TreeGrafter"/>
</dbReference>
<dbReference type="Proteomes" id="UP001190700">
    <property type="component" value="Unassembled WGS sequence"/>
</dbReference>
<dbReference type="PANTHER" id="PTHR15160:SF1">
    <property type="entry name" value="VON HIPPEL-LINDAU DISEASE TUMOR SUPPRESSOR"/>
    <property type="match status" value="1"/>
</dbReference>
<dbReference type="InterPro" id="IPR036104">
    <property type="entry name" value="BFN_sf"/>
</dbReference>
<dbReference type="PROSITE" id="PS51658">
    <property type="entry name" value="BFN"/>
    <property type="match status" value="1"/>
</dbReference>
<dbReference type="InterPro" id="IPR003729">
    <property type="entry name" value="Bi_nuclease_dom"/>
</dbReference>
<organism evidence="5 6">
    <name type="scientific">Cymbomonas tetramitiformis</name>
    <dbReference type="NCBI Taxonomy" id="36881"/>
    <lineage>
        <taxon>Eukaryota</taxon>
        <taxon>Viridiplantae</taxon>
        <taxon>Chlorophyta</taxon>
        <taxon>Pyramimonadophyceae</taxon>
        <taxon>Pyramimonadales</taxon>
        <taxon>Pyramimonadaceae</taxon>
        <taxon>Cymbomonas</taxon>
    </lineage>
</organism>
<feature type="domain" description="BFN" evidence="4">
    <location>
        <begin position="30"/>
        <end position="164"/>
    </location>
</feature>
<dbReference type="SUPFAM" id="SSF103256">
    <property type="entry name" value="Hypothetical protein TM0160"/>
    <property type="match status" value="1"/>
</dbReference>
<comment type="similarity">
    <text evidence="1">Belongs to the bifunctional nuclease family.</text>
</comment>
<dbReference type="GO" id="GO:0030891">
    <property type="term" value="C:VCB complex"/>
    <property type="evidence" value="ECO:0007669"/>
    <property type="project" value="TreeGrafter"/>
</dbReference>
<protein>
    <recommendedName>
        <fullName evidence="4">BFN domain-containing protein</fullName>
    </recommendedName>
</protein>
<dbReference type="AlphaFoldDB" id="A0AAE0LFG6"/>
<accession>A0AAE0LFG6</accession>
<proteinExistence type="inferred from homology"/>
<dbReference type="GO" id="GO:0004518">
    <property type="term" value="F:nuclease activity"/>
    <property type="evidence" value="ECO:0007669"/>
    <property type="project" value="InterPro"/>
</dbReference>
<dbReference type="PANTHER" id="PTHR15160">
    <property type="entry name" value="VON HIPPEL-LINDAU PROTEIN"/>
    <property type="match status" value="1"/>
</dbReference>
<keyword evidence="6" id="KW-1185">Reference proteome</keyword>
<evidence type="ECO:0000256" key="2">
    <source>
        <dbReference type="ARBA" id="ARBA00025428"/>
    </source>
</evidence>
<evidence type="ECO:0000313" key="5">
    <source>
        <dbReference type="EMBL" id="KAK3282829.1"/>
    </source>
</evidence>